<feature type="region of interest" description="Disordered" evidence="1">
    <location>
        <begin position="90"/>
        <end position="115"/>
    </location>
</feature>
<reference evidence="2" key="1">
    <citation type="submission" date="2023-04" db="EMBL/GenBank/DDBJ databases">
        <authorList>
            <person name="Vijverberg K."/>
            <person name="Xiong W."/>
            <person name="Schranz E."/>
        </authorList>
    </citation>
    <scope>NUCLEOTIDE SEQUENCE</scope>
</reference>
<sequence>MFSIVRGSVAIQRNNLYLRILRRFHIRRLTWEEVCDVYDVDQDKAHQSKKKMIVSDVESSTAHYLSYITSFKCESYEVPSSVCYNFRKDGASSSDPSYGNSQSTQSTERTHTAGINKRIAREIMARLQSLEEEIQ</sequence>
<gene>
    <name evidence="2" type="ORF">LSALG_LOCUS34422</name>
</gene>
<feature type="compositionally biased region" description="Polar residues" evidence="1">
    <location>
        <begin position="91"/>
        <end position="107"/>
    </location>
</feature>
<keyword evidence="3" id="KW-1185">Reference proteome</keyword>
<protein>
    <submittedName>
        <fullName evidence="2">Uncharacterized protein</fullName>
    </submittedName>
</protein>
<dbReference type="Proteomes" id="UP001177003">
    <property type="component" value="Chromosome 8"/>
</dbReference>
<evidence type="ECO:0000313" key="2">
    <source>
        <dbReference type="EMBL" id="CAI9295481.1"/>
    </source>
</evidence>
<accession>A0AA36EGC2</accession>
<organism evidence="2 3">
    <name type="scientific">Lactuca saligna</name>
    <name type="common">Willowleaf lettuce</name>
    <dbReference type="NCBI Taxonomy" id="75948"/>
    <lineage>
        <taxon>Eukaryota</taxon>
        <taxon>Viridiplantae</taxon>
        <taxon>Streptophyta</taxon>
        <taxon>Embryophyta</taxon>
        <taxon>Tracheophyta</taxon>
        <taxon>Spermatophyta</taxon>
        <taxon>Magnoliopsida</taxon>
        <taxon>eudicotyledons</taxon>
        <taxon>Gunneridae</taxon>
        <taxon>Pentapetalae</taxon>
        <taxon>asterids</taxon>
        <taxon>campanulids</taxon>
        <taxon>Asterales</taxon>
        <taxon>Asteraceae</taxon>
        <taxon>Cichorioideae</taxon>
        <taxon>Cichorieae</taxon>
        <taxon>Lactucinae</taxon>
        <taxon>Lactuca</taxon>
    </lineage>
</organism>
<dbReference type="AlphaFoldDB" id="A0AA36EGC2"/>
<proteinExistence type="predicted"/>
<dbReference type="EMBL" id="OX465084">
    <property type="protein sequence ID" value="CAI9295481.1"/>
    <property type="molecule type" value="Genomic_DNA"/>
</dbReference>
<evidence type="ECO:0000313" key="3">
    <source>
        <dbReference type="Proteomes" id="UP001177003"/>
    </source>
</evidence>
<evidence type="ECO:0000256" key="1">
    <source>
        <dbReference type="SAM" id="MobiDB-lite"/>
    </source>
</evidence>
<name>A0AA36EGC2_LACSI</name>